<dbReference type="Gene3D" id="1.20.5.110">
    <property type="match status" value="1"/>
</dbReference>
<dbReference type="GO" id="GO:0005783">
    <property type="term" value="C:endoplasmic reticulum"/>
    <property type="evidence" value="ECO:0007669"/>
    <property type="project" value="TreeGrafter"/>
</dbReference>
<feature type="compositionally biased region" description="Basic and acidic residues" evidence="9">
    <location>
        <begin position="202"/>
        <end position="226"/>
    </location>
</feature>
<evidence type="ECO:0000256" key="2">
    <source>
        <dbReference type="ARBA" id="ARBA00009063"/>
    </source>
</evidence>
<dbReference type="STRING" id="53326.A0A016RT19"/>
<feature type="transmembrane region" description="Helical" evidence="10">
    <location>
        <begin position="334"/>
        <end position="361"/>
    </location>
</feature>
<name>A0A016RT19_9BILA</name>
<organism evidence="11 12">
    <name type="scientific">Ancylostoma ceylanicum</name>
    <dbReference type="NCBI Taxonomy" id="53326"/>
    <lineage>
        <taxon>Eukaryota</taxon>
        <taxon>Metazoa</taxon>
        <taxon>Ecdysozoa</taxon>
        <taxon>Nematoda</taxon>
        <taxon>Chromadorea</taxon>
        <taxon>Rhabditida</taxon>
        <taxon>Rhabditina</taxon>
        <taxon>Rhabditomorpha</taxon>
        <taxon>Strongyloidea</taxon>
        <taxon>Ancylostomatidae</taxon>
        <taxon>Ancylostomatinae</taxon>
        <taxon>Ancylostoma</taxon>
    </lineage>
</organism>
<evidence type="ECO:0000256" key="7">
    <source>
        <dbReference type="ARBA" id="ARBA00023054"/>
    </source>
</evidence>
<dbReference type="EMBL" id="JARK01001728">
    <property type="protein sequence ID" value="EYB81114.1"/>
    <property type="molecule type" value="Genomic_DNA"/>
</dbReference>
<evidence type="ECO:0000256" key="3">
    <source>
        <dbReference type="ARBA" id="ARBA00022448"/>
    </source>
</evidence>
<dbReference type="GO" id="GO:0006890">
    <property type="term" value="P:retrograde vesicle-mediated transport, Golgi to endoplasmic reticulum"/>
    <property type="evidence" value="ECO:0007669"/>
    <property type="project" value="TreeGrafter"/>
</dbReference>
<dbReference type="PANTHER" id="PTHR15959">
    <property type="entry name" value="SYNTAXIN-18"/>
    <property type="match status" value="1"/>
</dbReference>
<keyword evidence="7" id="KW-0175">Coiled coil</keyword>
<evidence type="ECO:0000313" key="11">
    <source>
        <dbReference type="EMBL" id="EYB81114.1"/>
    </source>
</evidence>
<proteinExistence type="inferred from homology"/>
<comment type="similarity">
    <text evidence="2">Belongs to the syntaxin family.</text>
</comment>
<feature type="region of interest" description="Disordered" evidence="9">
    <location>
        <begin position="201"/>
        <end position="227"/>
    </location>
</feature>
<evidence type="ECO:0000256" key="4">
    <source>
        <dbReference type="ARBA" id="ARBA00022692"/>
    </source>
</evidence>
<dbReference type="PANTHER" id="PTHR15959:SF0">
    <property type="entry name" value="SYNTAXIN-18"/>
    <property type="match status" value="1"/>
</dbReference>
<comment type="subcellular location">
    <subcellularLocation>
        <location evidence="1">Membrane</location>
        <topology evidence="1">Single-pass type IV membrane protein</topology>
    </subcellularLocation>
</comment>
<sequence>MSIDHTAYFKAHAHTLAKQMDSTSESDSVRKTEHDVSPMYKKLISVAFSIARDLTELQQVVHSRRRGYLSFNSPFLVMGEAERDTFDRDTKKALSQLEHAIHRLSSQIAGVLTVKDEKKHLSLVVESLHNFLKRTAKMVTDMRAIRLRSTANQQKMLRLCCLVEAKQQRDNERDRVTVPSLGKHFSPDLSNTTLKWRGNKAARNEEHNVGKENEAPPSNDDSHNGWDIENIIADGNVQPDENEFSNPATLDNAQLMAENERMFERFSHVHAHIEGLETQITEIQRLQEAFAEKVMDQEKDIEIINEAALHTSENLKDGNEWIRQAISNSAGRRVVVLFCIIVITFTLLFLDCMKWMGVFVYNHSLMIKSSHRKLLIQELRRTGILAHPAGHADRAEAGQSERPLSTTVWS</sequence>
<comment type="caution">
    <text evidence="11">The sequence shown here is derived from an EMBL/GenBank/DDBJ whole genome shotgun (WGS) entry which is preliminary data.</text>
</comment>
<evidence type="ECO:0000256" key="8">
    <source>
        <dbReference type="ARBA" id="ARBA00023136"/>
    </source>
</evidence>
<dbReference type="GO" id="GO:0031201">
    <property type="term" value="C:SNARE complex"/>
    <property type="evidence" value="ECO:0007669"/>
    <property type="project" value="TreeGrafter"/>
</dbReference>
<keyword evidence="4 10" id="KW-0812">Transmembrane</keyword>
<keyword evidence="3" id="KW-0813">Transport</keyword>
<dbReference type="OrthoDB" id="342981at2759"/>
<dbReference type="AlphaFoldDB" id="A0A016RT19"/>
<reference evidence="12" key="1">
    <citation type="journal article" date="2015" name="Nat. Genet.">
        <title>The genome and transcriptome of the zoonotic hookworm Ancylostoma ceylanicum identify infection-specific gene families.</title>
        <authorList>
            <person name="Schwarz E.M."/>
            <person name="Hu Y."/>
            <person name="Antoshechkin I."/>
            <person name="Miller M.M."/>
            <person name="Sternberg P.W."/>
            <person name="Aroian R.V."/>
        </authorList>
    </citation>
    <scope>NUCLEOTIDE SEQUENCE</scope>
    <source>
        <strain evidence="12">HY135</strain>
    </source>
</reference>
<accession>A0A016RT19</accession>
<dbReference type="GO" id="GO:0015031">
    <property type="term" value="P:protein transport"/>
    <property type="evidence" value="ECO:0007669"/>
    <property type="project" value="UniProtKB-KW"/>
</dbReference>
<keyword evidence="5" id="KW-0653">Protein transport</keyword>
<keyword evidence="8 10" id="KW-0472">Membrane</keyword>
<evidence type="ECO:0000313" key="12">
    <source>
        <dbReference type="Proteomes" id="UP000024635"/>
    </source>
</evidence>
<evidence type="ECO:0000256" key="9">
    <source>
        <dbReference type="SAM" id="MobiDB-lite"/>
    </source>
</evidence>
<feature type="region of interest" description="Disordered" evidence="9">
    <location>
        <begin position="391"/>
        <end position="410"/>
    </location>
</feature>
<dbReference type="Proteomes" id="UP000024635">
    <property type="component" value="Unassembled WGS sequence"/>
</dbReference>
<gene>
    <name evidence="11" type="primary">Acey_s0392.g585</name>
    <name evidence="11" type="synonym">Acey-syx-18</name>
    <name evidence="11" type="ORF">Y032_0392g585</name>
</gene>
<dbReference type="SUPFAM" id="SSF58038">
    <property type="entry name" value="SNARE fusion complex"/>
    <property type="match status" value="1"/>
</dbReference>
<keyword evidence="12" id="KW-1185">Reference proteome</keyword>
<evidence type="ECO:0000256" key="5">
    <source>
        <dbReference type="ARBA" id="ARBA00022927"/>
    </source>
</evidence>
<evidence type="ECO:0000256" key="6">
    <source>
        <dbReference type="ARBA" id="ARBA00022989"/>
    </source>
</evidence>
<protein>
    <recommendedName>
        <fullName evidence="13">t-SNARE coiled-coil homology domain-containing protein</fullName>
    </recommendedName>
</protein>
<evidence type="ECO:0008006" key="13">
    <source>
        <dbReference type="Google" id="ProtNLM"/>
    </source>
</evidence>
<evidence type="ECO:0000256" key="1">
    <source>
        <dbReference type="ARBA" id="ARBA00004211"/>
    </source>
</evidence>
<evidence type="ECO:0000256" key="10">
    <source>
        <dbReference type="SAM" id="Phobius"/>
    </source>
</evidence>
<keyword evidence="6 10" id="KW-1133">Transmembrane helix</keyword>